<dbReference type="GO" id="GO:0051539">
    <property type="term" value="F:4 iron, 4 sulfur cluster binding"/>
    <property type="evidence" value="ECO:0007669"/>
    <property type="project" value="TreeGrafter"/>
</dbReference>
<feature type="domain" description="Gamma-butyrobetaine hydroxylase-like N-terminal" evidence="8">
    <location>
        <begin position="370"/>
        <end position="435"/>
    </location>
</feature>
<evidence type="ECO:0000259" key="8">
    <source>
        <dbReference type="Pfam" id="PF06155"/>
    </source>
</evidence>
<dbReference type="SUPFAM" id="SSF52540">
    <property type="entry name" value="P-loop containing nucleoside triphosphate hydrolases"/>
    <property type="match status" value="1"/>
</dbReference>
<dbReference type="CDD" id="cd02037">
    <property type="entry name" value="Mrp_NBP35"/>
    <property type="match status" value="1"/>
</dbReference>
<name>A0A7S1UGJ6_9STRA</name>
<keyword evidence="3" id="KW-0067">ATP-binding</keyword>
<feature type="signal peptide" evidence="7">
    <location>
        <begin position="1"/>
        <end position="20"/>
    </location>
</feature>
<evidence type="ECO:0000256" key="6">
    <source>
        <dbReference type="ARBA" id="ARBA00024036"/>
    </source>
</evidence>
<dbReference type="PANTHER" id="PTHR42961:SF2">
    <property type="entry name" value="IRON-SULFUR PROTEIN NUBPL"/>
    <property type="match status" value="1"/>
</dbReference>
<dbReference type="GO" id="GO:0005524">
    <property type="term" value="F:ATP binding"/>
    <property type="evidence" value="ECO:0007669"/>
    <property type="project" value="UniProtKB-KW"/>
</dbReference>
<dbReference type="PANTHER" id="PTHR42961">
    <property type="entry name" value="IRON-SULFUR PROTEIN NUBPL"/>
    <property type="match status" value="1"/>
</dbReference>
<reference evidence="9" key="1">
    <citation type="submission" date="2021-01" db="EMBL/GenBank/DDBJ databases">
        <authorList>
            <person name="Corre E."/>
            <person name="Pelletier E."/>
            <person name="Niang G."/>
            <person name="Scheremetjew M."/>
            <person name="Finn R."/>
            <person name="Kale V."/>
            <person name="Holt S."/>
            <person name="Cochrane G."/>
            <person name="Meng A."/>
            <person name="Brown T."/>
            <person name="Cohen L."/>
        </authorList>
    </citation>
    <scope>NUCLEOTIDE SEQUENCE</scope>
    <source>
        <strain evidence="9">CCMP2877</strain>
    </source>
</reference>
<comment type="similarity">
    <text evidence="6">Belongs to the Mrp/NBP35 ATP-binding proteins family.</text>
</comment>
<dbReference type="Pfam" id="PF06155">
    <property type="entry name" value="GBBH-like_N"/>
    <property type="match status" value="1"/>
</dbReference>
<evidence type="ECO:0000256" key="7">
    <source>
        <dbReference type="SAM" id="SignalP"/>
    </source>
</evidence>
<dbReference type="Gene3D" id="3.30.2020.30">
    <property type="match status" value="1"/>
</dbReference>
<organism evidence="9">
    <name type="scientific">Phaeomonas parva</name>
    <dbReference type="NCBI Taxonomy" id="124430"/>
    <lineage>
        <taxon>Eukaryota</taxon>
        <taxon>Sar</taxon>
        <taxon>Stramenopiles</taxon>
        <taxon>Ochrophyta</taxon>
        <taxon>Pinguiophyceae</taxon>
        <taxon>Pinguiochrysidales</taxon>
        <taxon>Pinguiochrysidaceae</taxon>
        <taxon>Phaeomonas</taxon>
    </lineage>
</organism>
<proteinExistence type="inferred from homology"/>
<keyword evidence="1" id="KW-0479">Metal-binding</keyword>
<dbReference type="GO" id="GO:0140663">
    <property type="term" value="F:ATP-dependent FeS chaperone activity"/>
    <property type="evidence" value="ECO:0007669"/>
    <property type="project" value="InterPro"/>
</dbReference>
<protein>
    <recommendedName>
        <fullName evidence="8">Gamma-butyrobetaine hydroxylase-like N-terminal domain-containing protein</fullName>
    </recommendedName>
</protein>
<dbReference type="InterPro" id="IPR019591">
    <property type="entry name" value="Mrp/NBP35_ATP-bd"/>
</dbReference>
<dbReference type="InterPro" id="IPR033756">
    <property type="entry name" value="YlxH/NBP35"/>
</dbReference>
<keyword evidence="4" id="KW-0408">Iron</keyword>
<dbReference type="PROSITE" id="PS01215">
    <property type="entry name" value="MRP"/>
    <property type="match status" value="1"/>
</dbReference>
<accession>A0A7S1UGJ6</accession>
<gene>
    <name evidence="9" type="ORF">PPAR1163_LOCUS25975</name>
</gene>
<dbReference type="InterPro" id="IPR000808">
    <property type="entry name" value="Mrp-like_CS"/>
</dbReference>
<feature type="chain" id="PRO_5031427209" description="Gamma-butyrobetaine hydroxylase-like N-terminal domain-containing protein" evidence="7">
    <location>
        <begin position="21"/>
        <end position="442"/>
    </location>
</feature>
<dbReference type="Gene3D" id="3.40.50.300">
    <property type="entry name" value="P-loop containing nucleotide triphosphate hydrolases"/>
    <property type="match status" value="1"/>
</dbReference>
<keyword evidence="7" id="KW-0732">Signal</keyword>
<evidence type="ECO:0000313" key="9">
    <source>
        <dbReference type="EMBL" id="CAD9267546.1"/>
    </source>
</evidence>
<evidence type="ECO:0000256" key="3">
    <source>
        <dbReference type="ARBA" id="ARBA00022840"/>
    </source>
</evidence>
<sequence>MGYRRTLLAAALCLGLPATALRPRVGRAALRMSALQQSPLEAGEEDQIIGTGIPGVQNIVAVSSCKGGVGKSTTAVNLAYALRDMGHRVGILDADVFGPSLPTMVQPGENVVQMEGNQFIPLEKDGVKLMSLGYVRDGVSIMRGPMVMQLIQQLVTLTAWGELDYLVVDFPPGTGDVQLTLTQALKITAAVIVTTPQRLSFVDVVKGIDMFDTVGVPCVAVVENMAYYEVPDVERMADDLRRRVADEVAGLADASAAAEKVDELIKESLAERPVFKRRRLFGKGHRQRLADMWGIENTVSLPVVDEIAQSGDSGTPYLVEHAESSHASAFRALAAGVAEDVEEMAQAPNGGLPTVESDPSKSNFLTIGDKEISPVELRAMCRCALCVEELTGKPLLDPDTIPADIAPASIARVGRYAFAVDWNDGHKSLYPYRWIIGKDKAE</sequence>
<keyword evidence="5" id="KW-0411">Iron-sulfur</keyword>
<dbReference type="InterPro" id="IPR038492">
    <property type="entry name" value="GBBH-like_N_sf"/>
</dbReference>
<dbReference type="InterPro" id="IPR010376">
    <property type="entry name" value="GBBH-like_N"/>
</dbReference>
<dbReference type="InterPro" id="IPR027417">
    <property type="entry name" value="P-loop_NTPase"/>
</dbReference>
<dbReference type="GO" id="GO:0016226">
    <property type="term" value="P:iron-sulfur cluster assembly"/>
    <property type="evidence" value="ECO:0007669"/>
    <property type="project" value="InterPro"/>
</dbReference>
<dbReference type="AlphaFoldDB" id="A0A7S1UGJ6"/>
<evidence type="ECO:0000256" key="4">
    <source>
        <dbReference type="ARBA" id="ARBA00023004"/>
    </source>
</evidence>
<dbReference type="GO" id="GO:0046872">
    <property type="term" value="F:metal ion binding"/>
    <property type="evidence" value="ECO:0007669"/>
    <property type="project" value="UniProtKB-KW"/>
</dbReference>
<keyword evidence="2" id="KW-0547">Nucleotide-binding</keyword>
<dbReference type="Pfam" id="PF10609">
    <property type="entry name" value="ParA"/>
    <property type="match status" value="1"/>
</dbReference>
<dbReference type="HAMAP" id="MF_02040">
    <property type="entry name" value="Mrp_NBP35"/>
    <property type="match status" value="1"/>
</dbReference>
<dbReference type="EMBL" id="HBGJ01041320">
    <property type="protein sequence ID" value="CAD9267546.1"/>
    <property type="molecule type" value="Transcribed_RNA"/>
</dbReference>
<dbReference type="InterPro" id="IPR044304">
    <property type="entry name" value="NUBPL-like"/>
</dbReference>
<evidence type="ECO:0000256" key="2">
    <source>
        <dbReference type="ARBA" id="ARBA00022741"/>
    </source>
</evidence>
<evidence type="ECO:0000256" key="5">
    <source>
        <dbReference type="ARBA" id="ARBA00023014"/>
    </source>
</evidence>
<evidence type="ECO:0000256" key="1">
    <source>
        <dbReference type="ARBA" id="ARBA00022723"/>
    </source>
</evidence>